<protein>
    <submittedName>
        <fullName evidence="1">Uncharacterized protein</fullName>
    </submittedName>
</protein>
<evidence type="ECO:0000313" key="2">
    <source>
        <dbReference type="Proteomes" id="UP001548189"/>
    </source>
</evidence>
<organism evidence="1 2">
    <name type="scientific">Aliikangiella maris</name>
    <dbReference type="NCBI Taxonomy" id="3162458"/>
    <lineage>
        <taxon>Bacteria</taxon>
        <taxon>Pseudomonadati</taxon>
        <taxon>Pseudomonadota</taxon>
        <taxon>Gammaproteobacteria</taxon>
        <taxon>Oceanospirillales</taxon>
        <taxon>Pleioneaceae</taxon>
        <taxon>Aliikangiella</taxon>
    </lineage>
</organism>
<name>A0ABV2BWC5_9GAMM</name>
<comment type="caution">
    <text evidence="1">The sequence shown here is derived from an EMBL/GenBank/DDBJ whole genome shotgun (WGS) entry which is preliminary data.</text>
</comment>
<accession>A0ABV2BWC5</accession>
<gene>
    <name evidence="1" type="ORF">ABVT43_13845</name>
</gene>
<dbReference type="EMBL" id="JBEVCJ010000018">
    <property type="protein sequence ID" value="MET1256218.1"/>
    <property type="molecule type" value="Genomic_DNA"/>
</dbReference>
<evidence type="ECO:0000313" key="1">
    <source>
        <dbReference type="EMBL" id="MET1256218.1"/>
    </source>
</evidence>
<dbReference type="Proteomes" id="UP001548189">
    <property type="component" value="Unassembled WGS sequence"/>
</dbReference>
<sequence>MPTEKPKLGELNTTPSLDNSVAAEEKDKNINKKENHDFAFGNWQTTHPNRTFSN</sequence>
<keyword evidence="2" id="KW-1185">Reference proteome</keyword>
<reference evidence="1 2" key="1">
    <citation type="submission" date="2024-06" db="EMBL/GenBank/DDBJ databases">
        <authorList>
            <person name="Li F."/>
        </authorList>
    </citation>
    <scope>NUCLEOTIDE SEQUENCE [LARGE SCALE GENOMIC DNA]</scope>
    <source>
        <strain evidence="1 2">GXAS 311</strain>
    </source>
</reference>
<proteinExistence type="predicted"/>